<feature type="compositionally biased region" description="Basic and acidic residues" evidence="1">
    <location>
        <begin position="18"/>
        <end position="44"/>
    </location>
</feature>
<sequence>GARGGGAPDGGVLREAYRRELESGARDSGDRPRDGDPLCRRPELPAHQPHPCPEIGHPAAGDGVDQHDL</sequence>
<accession>A0A6J4VE64</accession>
<name>A0A6J4VE64_9BACT</name>
<feature type="region of interest" description="Disordered" evidence="1">
    <location>
        <begin position="18"/>
        <end position="69"/>
    </location>
</feature>
<reference evidence="2" key="1">
    <citation type="submission" date="2020-02" db="EMBL/GenBank/DDBJ databases">
        <authorList>
            <person name="Meier V. D."/>
        </authorList>
    </citation>
    <scope>NUCLEOTIDE SEQUENCE</scope>
    <source>
        <strain evidence="2">AVDCRST_MAG87</strain>
    </source>
</reference>
<dbReference type="EMBL" id="CADCWJ010000542">
    <property type="protein sequence ID" value="CAA9571474.1"/>
    <property type="molecule type" value="Genomic_DNA"/>
</dbReference>
<gene>
    <name evidence="2" type="ORF">AVDCRST_MAG87-2453</name>
</gene>
<dbReference type="AlphaFoldDB" id="A0A6J4VE64"/>
<feature type="non-terminal residue" evidence="2">
    <location>
        <position position="69"/>
    </location>
</feature>
<evidence type="ECO:0000313" key="2">
    <source>
        <dbReference type="EMBL" id="CAA9571474.1"/>
    </source>
</evidence>
<protein>
    <submittedName>
        <fullName evidence="2">Uncharacterized protein</fullName>
    </submittedName>
</protein>
<proteinExistence type="predicted"/>
<organism evidence="2">
    <name type="scientific">uncultured Thermomicrobiales bacterium</name>
    <dbReference type="NCBI Taxonomy" id="1645740"/>
    <lineage>
        <taxon>Bacteria</taxon>
        <taxon>Pseudomonadati</taxon>
        <taxon>Thermomicrobiota</taxon>
        <taxon>Thermomicrobia</taxon>
        <taxon>Thermomicrobiales</taxon>
        <taxon>environmental samples</taxon>
    </lineage>
</organism>
<evidence type="ECO:0000256" key="1">
    <source>
        <dbReference type="SAM" id="MobiDB-lite"/>
    </source>
</evidence>
<feature type="non-terminal residue" evidence="2">
    <location>
        <position position="1"/>
    </location>
</feature>